<sequence length="580" mass="67132">MVSSSSLGSYVKIMRIGQGAFGDVWLAEDVISKRRVALKKLISKESREGFSKTAIREIVLLTNLKHRNIVDLYGVVFSRPQSSDDNGELVSQLPNGGALSSLYVNNVNRGSIWMVFEYLPYDLSGYMEGLKLEGKLIKVIDIKVIIRQLLESLEFCHMHNTIHRDIKCANLLISSDGVVKLADFGLARYYNVRYRTLTNRVVTLWYRSPELLLGAQSYDTPVDMWSVGCILGELILQQPLFCSETEVGVLKMIGETLGPPSSDVVHDLKKLPLWNDYENNPLLPILGSGTGNKYRQMIHRVEEKVGSQGLDLLLQLLQYSPSKRLKAKQALSHPWLQHGENNESLPDHLDMSVFTQKKQFHSLSARKLRDKLQGRLKIPSTSEIGGAVNAIIGKAYNVGTLREQLKDKHRNSIGIIQNIKEGINEQIDIKKRAVVTINQGNINTSTIKRSRSRERISPDPSRWKTRSLFEHRNSRRDRKDRVEHEWRNERDIDYDRNRHLEYSDRDDYYGRRDNCVYSYSRREVEYNRTRHYNRSPSPSGLRRRLSPSHRSSGNDYYYRRRESSHSYYDNRARDYNRRRD</sequence>
<keyword evidence="1" id="KW-0723">Serine/threonine-protein kinase</keyword>
<comment type="subunit">
    <text evidence="6">May form a complex composed of at least the catalytic subunit CRK2 and a cyclin.</text>
</comment>
<dbReference type="GO" id="GO:0005634">
    <property type="term" value="C:nucleus"/>
    <property type="evidence" value="ECO:0007669"/>
    <property type="project" value="TreeGrafter"/>
</dbReference>
<dbReference type="InterPro" id="IPR000719">
    <property type="entry name" value="Prot_kinase_dom"/>
</dbReference>
<evidence type="ECO:0000256" key="11">
    <source>
        <dbReference type="SAM" id="MobiDB-lite"/>
    </source>
</evidence>
<dbReference type="GeneID" id="6995729"/>
<dbReference type="SMART" id="SM00220">
    <property type="entry name" value="S_TKc"/>
    <property type="match status" value="1"/>
</dbReference>
<keyword evidence="4" id="KW-0418">Kinase</keyword>
<protein>
    <recommendedName>
        <fullName evidence="7">Cyclin-dependent kinase 2 homolog</fullName>
    </recommendedName>
    <alternativeName>
        <fullName evidence="8">Cell division control protein 2 homolog</fullName>
    </alternativeName>
    <alternativeName>
        <fullName evidence="9">cdc2-related kinase 2</fullName>
    </alternativeName>
</protein>
<dbReference type="GO" id="GO:0051301">
    <property type="term" value="P:cell division"/>
    <property type="evidence" value="ECO:0007669"/>
    <property type="project" value="UniProtKB-KW"/>
</dbReference>
<proteinExistence type="predicted"/>
<dbReference type="FunFam" id="1.10.510.10:FF:000624">
    <property type="entry name" value="Mitogen-activated protein kinase"/>
    <property type="match status" value="1"/>
</dbReference>
<dbReference type="PANTHER" id="PTHR24056:SF546">
    <property type="entry name" value="CYCLIN-DEPENDENT KINASE 12"/>
    <property type="match status" value="1"/>
</dbReference>
<feature type="domain" description="Protein kinase" evidence="12">
    <location>
        <begin position="10"/>
        <end position="336"/>
    </location>
</feature>
<dbReference type="SUPFAM" id="SSF56112">
    <property type="entry name" value="Protein kinase-like (PK-like)"/>
    <property type="match status" value="1"/>
</dbReference>
<evidence type="ECO:0000313" key="13">
    <source>
        <dbReference type="EMBL" id="EEA06363.1"/>
    </source>
</evidence>
<dbReference type="OrthoDB" id="387075at2759"/>
<keyword evidence="13" id="KW-0131">Cell cycle</keyword>
<gene>
    <name evidence="13" type="ORF">CMU_008540</name>
</gene>
<feature type="region of interest" description="Disordered" evidence="11">
    <location>
        <begin position="528"/>
        <end position="580"/>
    </location>
</feature>
<dbReference type="PROSITE" id="PS00107">
    <property type="entry name" value="PROTEIN_KINASE_ATP"/>
    <property type="match status" value="1"/>
</dbReference>
<dbReference type="Gene3D" id="1.10.510.10">
    <property type="entry name" value="Transferase(Phosphotransferase) domain 1"/>
    <property type="match status" value="1"/>
</dbReference>
<feature type="region of interest" description="Disordered" evidence="11">
    <location>
        <begin position="446"/>
        <end position="467"/>
    </location>
</feature>
<keyword evidence="5 10" id="KW-0067">ATP-binding</keyword>
<evidence type="ECO:0000256" key="4">
    <source>
        <dbReference type="ARBA" id="ARBA00022777"/>
    </source>
</evidence>
<organism evidence="13 14">
    <name type="scientific">Cryptosporidium muris (strain RN66)</name>
    <dbReference type="NCBI Taxonomy" id="441375"/>
    <lineage>
        <taxon>Eukaryota</taxon>
        <taxon>Sar</taxon>
        <taxon>Alveolata</taxon>
        <taxon>Apicomplexa</taxon>
        <taxon>Conoidasida</taxon>
        <taxon>Coccidia</taxon>
        <taxon>Eucoccidiorida</taxon>
        <taxon>Eimeriorina</taxon>
        <taxon>Cryptosporidiidae</taxon>
        <taxon>Cryptosporidium</taxon>
    </lineage>
</organism>
<dbReference type="AlphaFoldDB" id="B6ADS2"/>
<evidence type="ECO:0000313" key="14">
    <source>
        <dbReference type="Proteomes" id="UP000001460"/>
    </source>
</evidence>
<evidence type="ECO:0000256" key="3">
    <source>
        <dbReference type="ARBA" id="ARBA00022741"/>
    </source>
</evidence>
<evidence type="ECO:0000256" key="10">
    <source>
        <dbReference type="PROSITE-ProRule" id="PRU10141"/>
    </source>
</evidence>
<dbReference type="Pfam" id="PF00069">
    <property type="entry name" value="Pkinase"/>
    <property type="match status" value="1"/>
</dbReference>
<keyword evidence="2 13" id="KW-0808">Transferase</keyword>
<evidence type="ECO:0000256" key="2">
    <source>
        <dbReference type="ARBA" id="ARBA00022679"/>
    </source>
</evidence>
<accession>B6ADS2</accession>
<dbReference type="STRING" id="441375.B6ADS2"/>
<evidence type="ECO:0000256" key="6">
    <source>
        <dbReference type="ARBA" id="ARBA00038543"/>
    </source>
</evidence>
<dbReference type="GO" id="GO:0032968">
    <property type="term" value="P:positive regulation of transcription elongation by RNA polymerase II"/>
    <property type="evidence" value="ECO:0007669"/>
    <property type="project" value="TreeGrafter"/>
</dbReference>
<dbReference type="OMA" id="LYKFINM"/>
<dbReference type="GO" id="GO:0000307">
    <property type="term" value="C:cyclin-dependent protein kinase holoenzyme complex"/>
    <property type="evidence" value="ECO:0007669"/>
    <property type="project" value="TreeGrafter"/>
</dbReference>
<name>B6ADS2_CRYMR</name>
<dbReference type="InterPro" id="IPR011009">
    <property type="entry name" value="Kinase-like_dom_sf"/>
</dbReference>
<dbReference type="VEuPathDB" id="CryptoDB:CMU_008540"/>
<keyword evidence="14" id="KW-1185">Reference proteome</keyword>
<dbReference type="Proteomes" id="UP000001460">
    <property type="component" value="Unassembled WGS sequence"/>
</dbReference>
<evidence type="ECO:0000256" key="1">
    <source>
        <dbReference type="ARBA" id="ARBA00022527"/>
    </source>
</evidence>
<evidence type="ECO:0000256" key="9">
    <source>
        <dbReference type="ARBA" id="ARBA00042858"/>
    </source>
</evidence>
<dbReference type="PANTHER" id="PTHR24056">
    <property type="entry name" value="CELL DIVISION PROTEIN KINASE"/>
    <property type="match status" value="1"/>
</dbReference>
<evidence type="ECO:0000256" key="7">
    <source>
        <dbReference type="ARBA" id="ARBA00039612"/>
    </source>
</evidence>
<dbReference type="eggNOG" id="KOG0600">
    <property type="taxonomic scope" value="Eukaryota"/>
</dbReference>
<feature type="compositionally biased region" description="Basic and acidic residues" evidence="11">
    <location>
        <begin position="557"/>
        <end position="580"/>
    </location>
</feature>
<evidence type="ECO:0000259" key="12">
    <source>
        <dbReference type="PROSITE" id="PS50011"/>
    </source>
</evidence>
<dbReference type="InterPro" id="IPR017441">
    <property type="entry name" value="Protein_kinase_ATP_BS"/>
</dbReference>
<evidence type="ECO:0000256" key="8">
    <source>
        <dbReference type="ARBA" id="ARBA00041902"/>
    </source>
</evidence>
<keyword evidence="3 10" id="KW-0547">Nucleotide-binding</keyword>
<dbReference type="GO" id="GO:0005524">
    <property type="term" value="F:ATP binding"/>
    <property type="evidence" value="ECO:0007669"/>
    <property type="project" value="UniProtKB-UniRule"/>
</dbReference>
<dbReference type="PROSITE" id="PS50011">
    <property type="entry name" value="PROTEIN_KINASE_DOM"/>
    <property type="match status" value="1"/>
</dbReference>
<reference evidence="13" key="1">
    <citation type="submission" date="2008-06" db="EMBL/GenBank/DDBJ databases">
        <authorList>
            <person name="Lorenzi H."/>
            <person name="Inman J."/>
            <person name="Miller J."/>
            <person name="Schobel S."/>
            <person name="Amedeo P."/>
            <person name="Caler E.V."/>
            <person name="da Silva J."/>
        </authorList>
    </citation>
    <scope>NUCLEOTIDE SEQUENCE [LARGE SCALE GENOMIC DNA]</scope>
    <source>
        <strain evidence="13">RN66</strain>
    </source>
</reference>
<keyword evidence="13" id="KW-0132">Cell division</keyword>
<dbReference type="GO" id="GO:0008353">
    <property type="term" value="F:RNA polymerase II CTD heptapeptide repeat kinase activity"/>
    <property type="evidence" value="ECO:0007669"/>
    <property type="project" value="TreeGrafter"/>
</dbReference>
<dbReference type="RefSeq" id="XP_002140712.1">
    <property type="nucleotide sequence ID" value="XM_002140676.1"/>
</dbReference>
<dbReference type="InterPro" id="IPR050108">
    <property type="entry name" value="CDK"/>
</dbReference>
<dbReference type="EMBL" id="DS989729">
    <property type="protein sequence ID" value="EEA06363.1"/>
    <property type="molecule type" value="Genomic_DNA"/>
</dbReference>
<feature type="binding site" evidence="10">
    <location>
        <position position="39"/>
    </location>
    <ligand>
        <name>ATP</name>
        <dbReference type="ChEBI" id="CHEBI:30616"/>
    </ligand>
</feature>
<dbReference type="Gene3D" id="3.30.200.20">
    <property type="entry name" value="Phosphorylase Kinase, domain 1"/>
    <property type="match status" value="1"/>
</dbReference>
<evidence type="ECO:0000256" key="5">
    <source>
        <dbReference type="ARBA" id="ARBA00022840"/>
    </source>
</evidence>